<dbReference type="EMBL" id="BAHD01000024">
    <property type="protein sequence ID" value="GAB95663.1"/>
    <property type="molecule type" value="Genomic_DNA"/>
</dbReference>
<dbReference type="STRING" id="1184609.KILIM_024_00740"/>
<reference evidence="3 4" key="1">
    <citation type="submission" date="2012-08" db="EMBL/GenBank/DDBJ databases">
        <title>Whole genome shotgun sequence of Kineosphaera limosa NBRC 100340.</title>
        <authorList>
            <person name="Yoshida I."/>
            <person name="Isaki S."/>
            <person name="Hosoyama A."/>
            <person name="Tsuchikane K."/>
            <person name="Katsumata H."/>
            <person name="Ando Y."/>
            <person name="Ohji S."/>
            <person name="Hamada M."/>
            <person name="Tamura T."/>
            <person name="Yamazoe A."/>
            <person name="Yamazaki S."/>
            <person name="Fujita N."/>
        </authorList>
    </citation>
    <scope>NUCLEOTIDE SEQUENCE [LARGE SCALE GENOMIC DNA]</scope>
    <source>
        <strain evidence="3 4">NBRC 100340</strain>
    </source>
</reference>
<evidence type="ECO:0000313" key="3">
    <source>
        <dbReference type="EMBL" id="GAB95663.1"/>
    </source>
</evidence>
<dbReference type="InterPro" id="IPR044855">
    <property type="entry name" value="CoA-Trfase_III_dom3_sf"/>
</dbReference>
<keyword evidence="4" id="KW-1185">Reference proteome</keyword>
<dbReference type="AlphaFoldDB" id="K6VHI1"/>
<dbReference type="Gene3D" id="3.30.1540.10">
    <property type="entry name" value="formyl-coa transferase, domain 3"/>
    <property type="match status" value="1"/>
</dbReference>
<feature type="region of interest" description="Disordered" evidence="2">
    <location>
        <begin position="368"/>
        <end position="409"/>
    </location>
</feature>
<dbReference type="PANTHER" id="PTHR48207:SF3">
    <property type="entry name" value="SUCCINATE--HYDROXYMETHYLGLUTARATE COA-TRANSFERASE"/>
    <property type="match status" value="1"/>
</dbReference>
<comment type="caution">
    <text evidence="3">The sequence shown here is derived from an EMBL/GenBank/DDBJ whole genome shotgun (WGS) entry which is preliminary data.</text>
</comment>
<protein>
    <recommendedName>
        <fullName evidence="5">CaiB/BaiF family protein</fullName>
    </recommendedName>
</protein>
<keyword evidence="1" id="KW-0808">Transferase</keyword>
<dbReference type="eggNOG" id="COG1804">
    <property type="taxonomic scope" value="Bacteria"/>
</dbReference>
<dbReference type="Proteomes" id="UP000008366">
    <property type="component" value="Unassembled WGS sequence"/>
</dbReference>
<gene>
    <name evidence="3" type="ORF">KILIM_024_00740</name>
</gene>
<dbReference type="InterPro" id="IPR023606">
    <property type="entry name" value="CoA-Trfase_III_dom_1_sf"/>
</dbReference>
<evidence type="ECO:0000256" key="2">
    <source>
        <dbReference type="SAM" id="MobiDB-lite"/>
    </source>
</evidence>
<sequence>MSAPLAGLLVADFSRVLAGPLATMTLADLGADVIKVERPGVGDDTRAWGPPWADHGWVEGEVDVAEPGGQGLSTYYESVNRSKRSLTLDLADPQDRRAAVELASRADVFVENFRPGALCRHELDYESVAALNPRIVYASITGFGSGAGAALPGYDFVVQAVGGLMSITGEAGGEPTKAGVALVDVLTGKDATIGILAALAARERSGRGCHVEIDLLSSLLAALVNQASGYLGAGVVPRRMGNQHPSIAPYETLRCADGVLALACGNDGQFGRLAAELGHHQLATDPRFARNADRVRHRDALIDALEAALATDTAANWQTRLTAVGVPAGTVNDLAAAFALAEDLGLAPIVDLGDTASAQVRHPVIYSEPMTRTPAPPPLLGQDAPSLRAWLSGPPQAPLPARDPHGTAN</sequence>
<organism evidence="3 4">
    <name type="scientific">Kineosphaera limosa NBRC 100340</name>
    <dbReference type="NCBI Taxonomy" id="1184609"/>
    <lineage>
        <taxon>Bacteria</taxon>
        <taxon>Bacillati</taxon>
        <taxon>Actinomycetota</taxon>
        <taxon>Actinomycetes</taxon>
        <taxon>Micrococcales</taxon>
        <taxon>Dermatophilaceae</taxon>
        <taxon>Kineosphaera</taxon>
    </lineage>
</organism>
<dbReference type="InterPro" id="IPR003673">
    <property type="entry name" value="CoA-Trfase_fam_III"/>
</dbReference>
<evidence type="ECO:0008006" key="5">
    <source>
        <dbReference type="Google" id="ProtNLM"/>
    </source>
</evidence>
<accession>K6VHI1</accession>
<dbReference type="Gene3D" id="3.40.50.10540">
    <property type="entry name" value="Crotonobetainyl-coa:carnitine coa-transferase, domain 1"/>
    <property type="match status" value="1"/>
</dbReference>
<dbReference type="OrthoDB" id="9797653at2"/>
<name>K6VHI1_9MICO</name>
<evidence type="ECO:0000256" key="1">
    <source>
        <dbReference type="ARBA" id="ARBA00022679"/>
    </source>
</evidence>
<evidence type="ECO:0000313" key="4">
    <source>
        <dbReference type="Proteomes" id="UP000008366"/>
    </source>
</evidence>
<dbReference type="Pfam" id="PF02515">
    <property type="entry name" value="CoA_transf_3"/>
    <property type="match status" value="1"/>
</dbReference>
<dbReference type="GO" id="GO:0008410">
    <property type="term" value="F:CoA-transferase activity"/>
    <property type="evidence" value="ECO:0007669"/>
    <property type="project" value="TreeGrafter"/>
</dbReference>
<dbReference type="SUPFAM" id="SSF89796">
    <property type="entry name" value="CoA-transferase family III (CaiB/BaiF)"/>
    <property type="match status" value="1"/>
</dbReference>
<proteinExistence type="predicted"/>
<dbReference type="InterPro" id="IPR050483">
    <property type="entry name" value="CoA-transferase_III_domain"/>
</dbReference>
<dbReference type="RefSeq" id="WP_006592195.1">
    <property type="nucleotide sequence ID" value="NZ_BAHD01000024.1"/>
</dbReference>
<dbReference type="PANTHER" id="PTHR48207">
    <property type="entry name" value="SUCCINATE--HYDROXYMETHYLGLUTARATE COA-TRANSFERASE"/>
    <property type="match status" value="1"/>
</dbReference>